<feature type="compositionally biased region" description="Basic and acidic residues" evidence="1">
    <location>
        <begin position="50"/>
        <end position="60"/>
    </location>
</feature>
<gene>
    <name evidence="2" type="ORF">OUZ56_011456</name>
</gene>
<feature type="region of interest" description="Disordered" evidence="1">
    <location>
        <begin position="50"/>
        <end position="98"/>
    </location>
</feature>
<keyword evidence="3" id="KW-1185">Reference proteome</keyword>
<evidence type="ECO:0000256" key="1">
    <source>
        <dbReference type="SAM" id="MobiDB-lite"/>
    </source>
</evidence>
<sequence length="179" mass="20382">MKKFEMALKDDCESHYNTRIRLVTSKFGNGYMVQLSPDMFQEADEDNVEHVQHVESHQSEVDPPSHSCNKGQPESDSSSSQNQDVNHQIESLTKRNDELEIENGLLYTTIQELNKEINDLKQELRQTNATSKSSQGKRNRTSDELQVMRLSDDNRSEVSSPTLELTFKAGKGPRLDSSH</sequence>
<name>A0ABQ9Z060_9CRUS</name>
<dbReference type="Proteomes" id="UP001234178">
    <property type="component" value="Unassembled WGS sequence"/>
</dbReference>
<proteinExistence type="predicted"/>
<feature type="region of interest" description="Disordered" evidence="1">
    <location>
        <begin position="126"/>
        <end position="179"/>
    </location>
</feature>
<comment type="caution">
    <text evidence="2">The sequence shown here is derived from an EMBL/GenBank/DDBJ whole genome shotgun (WGS) entry which is preliminary data.</text>
</comment>
<evidence type="ECO:0000313" key="2">
    <source>
        <dbReference type="EMBL" id="KAK4006302.1"/>
    </source>
</evidence>
<feature type="compositionally biased region" description="Polar residues" evidence="1">
    <location>
        <begin position="126"/>
        <end position="136"/>
    </location>
</feature>
<protein>
    <submittedName>
        <fullName evidence="2">Uncharacterized protein</fullName>
    </submittedName>
</protein>
<dbReference type="EMBL" id="JAOYFB010000002">
    <property type="protein sequence ID" value="KAK4006302.1"/>
    <property type="molecule type" value="Genomic_DNA"/>
</dbReference>
<evidence type="ECO:0000313" key="3">
    <source>
        <dbReference type="Proteomes" id="UP001234178"/>
    </source>
</evidence>
<feature type="compositionally biased region" description="Polar residues" evidence="1">
    <location>
        <begin position="81"/>
        <end position="91"/>
    </location>
</feature>
<reference evidence="2 3" key="1">
    <citation type="journal article" date="2023" name="Nucleic Acids Res.">
        <title>The hologenome of Daphnia magna reveals possible DNA methylation and microbiome-mediated evolution of the host genome.</title>
        <authorList>
            <person name="Chaturvedi A."/>
            <person name="Li X."/>
            <person name="Dhandapani V."/>
            <person name="Marshall H."/>
            <person name="Kissane S."/>
            <person name="Cuenca-Cambronero M."/>
            <person name="Asole G."/>
            <person name="Calvet F."/>
            <person name="Ruiz-Romero M."/>
            <person name="Marangio P."/>
            <person name="Guigo R."/>
            <person name="Rago D."/>
            <person name="Mirbahai L."/>
            <person name="Eastwood N."/>
            <person name="Colbourne J.K."/>
            <person name="Zhou J."/>
            <person name="Mallon E."/>
            <person name="Orsini L."/>
        </authorList>
    </citation>
    <scope>NUCLEOTIDE SEQUENCE [LARGE SCALE GENOMIC DNA]</scope>
    <source>
        <strain evidence="2">LRV0_1</strain>
    </source>
</reference>
<organism evidence="2 3">
    <name type="scientific">Daphnia magna</name>
    <dbReference type="NCBI Taxonomy" id="35525"/>
    <lineage>
        <taxon>Eukaryota</taxon>
        <taxon>Metazoa</taxon>
        <taxon>Ecdysozoa</taxon>
        <taxon>Arthropoda</taxon>
        <taxon>Crustacea</taxon>
        <taxon>Branchiopoda</taxon>
        <taxon>Diplostraca</taxon>
        <taxon>Cladocera</taxon>
        <taxon>Anomopoda</taxon>
        <taxon>Daphniidae</taxon>
        <taxon>Daphnia</taxon>
    </lineage>
</organism>
<accession>A0ABQ9Z060</accession>